<protein>
    <submittedName>
        <fullName evidence="2">Uncharacterized protein</fullName>
    </submittedName>
</protein>
<evidence type="ECO:0000313" key="2">
    <source>
        <dbReference type="EMBL" id="TQD95595.1"/>
    </source>
</evidence>
<accession>A0A540MA13</accession>
<sequence>MESKYSKTSPRENYGPKTKEKPKKKIQTTCDRHHCQKDTYRTSATNNRLKSSQTEPSKWIKRRLRHPSRSST</sequence>
<comment type="caution">
    <text evidence="2">The sequence shown here is derived from an EMBL/GenBank/DDBJ whole genome shotgun (WGS) entry which is preliminary data.</text>
</comment>
<dbReference type="EMBL" id="VIEB01000309">
    <property type="protein sequence ID" value="TQD95595.1"/>
    <property type="molecule type" value="Genomic_DNA"/>
</dbReference>
<feature type="compositionally biased region" description="Polar residues" evidence="1">
    <location>
        <begin position="41"/>
        <end position="56"/>
    </location>
</feature>
<feature type="compositionally biased region" description="Basic residues" evidence="1">
    <location>
        <begin position="59"/>
        <end position="72"/>
    </location>
</feature>
<evidence type="ECO:0000313" key="3">
    <source>
        <dbReference type="Proteomes" id="UP000315295"/>
    </source>
</evidence>
<keyword evidence="3" id="KW-1185">Reference proteome</keyword>
<proteinExistence type="predicted"/>
<dbReference type="AlphaFoldDB" id="A0A540MA13"/>
<gene>
    <name evidence="2" type="ORF">C1H46_018743</name>
</gene>
<feature type="region of interest" description="Disordered" evidence="1">
    <location>
        <begin position="1"/>
        <end position="72"/>
    </location>
</feature>
<dbReference type="Proteomes" id="UP000315295">
    <property type="component" value="Unassembled WGS sequence"/>
</dbReference>
<name>A0A540MA13_MALBA</name>
<reference evidence="2 3" key="1">
    <citation type="journal article" date="2019" name="G3 (Bethesda)">
        <title>Sequencing of a Wild Apple (Malus baccata) Genome Unravels the Differences Between Cultivated and Wild Apple Species Regarding Disease Resistance and Cold Tolerance.</title>
        <authorList>
            <person name="Chen X."/>
        </authorList>
    </citation>
    <scope>NUCLEOTIDE SEQUENCE [LARGE SCALE GENOMIC DNA]</scope>
    <source>
        <strain evidence="3">cv. Shandingzi</strain>
        <tissue evidence="2">Leaves</tissue>
    </source>
</reference>
<evidence type="ECO:0000256" key="1">
    <source>
        <dbReference type="SAM" id="MobiDB-lite"/>
    </source>
</evidence>
<organism evidence="2 3">
    <name type="scientific">Malus baccata</name>
    <name type="common">Siberian crab apple</name>
    <name type="synonym">Pyrus baccata</name>
    <dbReference type="NCBI Taxonomy" id="106549"/>
    <lineage>
        <taxon>Eukaryota</taxon>
        <taxon>Viridiplantae</taxon>
        <taxon>Streptophyta</taxon>
        <taxon>Embryophyta</taxon>
        <taxon>Tracheophyta</taxon>
        <taxon>Spermatophyta</taxon>
        <taxon>Magnoliopsida</taxon>
        <taxon>eudicotyledons</taxon>
        <taxon>Gunneridae</taxon>
        <taxon>Pentapetalae</taxon>
        <taxon>rosids</taxon>
        <taxon>fabids</taxon>
        <taxon>Rosales</taxon>
        <taxon>Rosaceae</taxon>
        <taxon>Amygdaloideae</taxon>
        <taxon>Maleae</taxon>
        <taxon>Malus</taxon>
    </lineage>
</organism>
<feature type="compositionally biased region" description="Basic and acidic residues" evidence="1">
    <location>
        <begin position="30"/>
        <end position="40"/>
    </location>
</feature>